<gene>
    <name evidence="1" type="ORF">WJX74_008302</name>
</gene>
<comment type="caution">
    <text evidence="1">The sequence shown here is derived from an EMBL/GenBank/DDBJ whole genome shotgun (WGS) entry which is preliminary data.</text>
</comment>
<name>A0AAW1QKZ4_9CHLO</name>
<sequence length="96" mass="10844">MTAELQTARNESSQAAAFFAEHQELLDKRGMLEVTHAQPLVKEVFIRQADRYFWPAGVEDPGPVLPETLRRFEARQLGASLRVTAAWAGLSWYVTL</sequence>
<dbReference type="Proteomes" id="UP001438707">
    <property type="component" value="Unassembled WGS sequence"/>
</dbReference>
<dbReference type="EMBL" id="JALJOS010000034">
    <property type="protein sequence ID" value="KAK9822109.1"/>
    <property type="molecule type" value="Genomic_DNA"/>
</dbReference>
<dbReference type="AlphaFoldDB" id="A0AAW1QKZ4"/>
<protein>
    <submittedName>
        <fullName evidence="1">Uncharacterized protein</fullName>
    </submittedName>
</protein>
<evidence type="ECO:0000313" key="2">
    <source>
        <dbReference type="Proteomes" id="UP001438707"/>
    </source>
</evidence>
<accession>A0AAW1QKZ4</accession>
<proteinExistence type="predicted"/>
<keyword evidence="2" id="KW-1185">Reference proteome</keyword>
<reference evidence="1 2" key="1">
    <citation type="journal article" date="2024" name="Nat. Commun.">
        <title>Phylogenomics reveals the evolutionary origins of lichenization in chlorophyte algae.</title>
        <authorList>
            <person name="Puginier C."/>
            <person name="Libourel C."/>
            <person name="Otte J."/>
            <person name="Skaloud P."/>
            <person name="Haon M."/>
            <person name="Grisel S."/>
            <person name="Petersen M."/>
            <person name="Berrin J.G."/>
            <person name="Delaux P.M."/>
            <person name="Dal Grande F."/>
            <person name="Keller J."/>
        </authorList>
    </citation>
    <scope>NUCLEOTIDE SEQUENCE [LARGE SCALE GENOMIC DNA]</scope>
    <source>
        <strain evidence="1 2">SAG 2145</strain>
    </source>
</reference>
<evidence type="ECO:0000313" key="1">
    <source>
        <dbReference type="EMBL" id="KAK9822109.1"/>
    </source>
</evidence>
<organism evidence="1 2">
    <name type="scientific">Apatococcus lobatus</name>
    <dbReference type="NCBI Taxonomy" id="904363"/>
    <lineage>
        <taxon>Eukaryota</taxon>
        <taxon>Viridiplantae</taxon>
        <taxon>Chlorophyta</taxon>
        <taxon>core chlorophytes</taxon>
        <taxon>Trebouxiophyceae</taxon>
        <taxon>Chlorellales</taxon>
        <taxon>Chlorellaceae</taxon>
        <taxon>Apatococcus</taxon>
    </lineage>
</organism>